<dbReference type="KEGG" id="cart:PA27867_2568"/>
<dbReference type="AlphaFoldDB" id="A0A1B1BLL1"/>
<name>A0A1B1BLL1_9MICO</name>
<accession>A0A1B1BLL1</accession>
<dbReference type="STRING" id="670052.PA27867_2568"/>
<sequence length="120" mass="13026">MIRDLTERERDVLAFMVDKAQTFPGDPPALDEDRGRWRAQLGEARAGGSCGCGSCPSIEIETGPDTNVATATAHRIVLTTAHPDATLLLFVDDDRLSYLELAPHGDEAFVEFPLVDQLSA</sequence>
<reference evidence="1 2" key="1">
    <citation type="submission" date="2016-06" db="EMBL/GenBank/DDBJ databases">
        <title>Genome sequencing of Cryobacterium arcticum PAMC 27867.</title>
        <authorList>
            <person name="Lee J."/>
            <person name="Kim O.-S."/>
        </authorList>
    </citation>
    <scope>NUCLEOTIDE SEQUENCE [LARGE SCALE GENOMIC DNA]</scope>
    <source>
        <strain evidence="1 2">PAMC 27867</strain>
    </source>
</reference>
<dbReference type="EMBL" id="CP016282">
    <property type="protein sequence ID" value="ANP73512.1"/>
    <property type="molecule type" value="Genomic_DNA"/>
</dbReference>
<evidence type="ECO:0000313" key="2">
    <source>
        <dbReference type="Proteomes" id="UP000092582"/>
    </source>
</evidence>
<evidence type="ECO:0000313" key="1">
    <source>
        <dbReference type="EMBL" id="ANP73512.1"/>
    </source>
</evidence>
<keyword evidence="2" id="KW-1185">Reference proteome</keyword>
<dbReference type="Proteomes" id="UP000092582">
    <property type="component" value="Chromosome 1"/>
</dbReference>
<proteinExistence type="predicted"/>
<dbReference type="RefSeq" id="WP_066596970.1">
    <property type="nucleotide sequence ID" value="NZ_CP016282.1"/>
</dbReference>
<protein>
    <submittedName>
        <fullName evidence="1">Uncharacterized protein</fullName>
    </submittedName>
</protein>
<dbReference type="OrthoDB" id="3730098at2"/>
<organism evidence="1 2">
    <name type="scientific">Cryobacterium arcticum</name>
    <dbReference type="NCBI Taxonomy" id="670052"/>
    <lineage>
        <taxon>Bacteria</taxon>
        <taxon>Bacillati</taxon>
        <taxon>Actinomycetota</taxon>
        <taxon>Actinomycetes</taxon>
        <taxon>Micrococcales</taxon>
        <taxon>Microbacteriaceae</taxon>
        <taxon>Cryobacterium</taxon>
    </lineage>
</organism>
<gene>
    <name evidence="1" type="ORF">PA27867_2568</name>
</gene>